<accession>A0ABQ2SA60</accession>
<comment type="caution">
    <text evidence="2">The sequence shown here is derived from an EMBL/GenBank/DDBJ whole genome shotgun (WGS) entry which is preliminary data.</text>
</comment>
<dbReference type="InterPro" id="IPR011009">
    <property type="entry name" value="Kinase-like_dom_sf"/>
</dbReference>
<evidence type="ECO:0000313" key="3">
    <source>
        <dbReference type="Proteomes" id="UP000644548"/>
    </source>
</evidence>
<proteinExistence type="predicted"/>
<dbReference type="RefSeq" id="WP_189075005.1">
    <property type="nucleotide sequence ID" value="NZ_BMQN01000032.1"/>
</dbReference>
<dbReference type="Pfam" id="PF01636">
    <property type="entry name" value="APH"/>
    <property type="match status" value="1"/>
</dbReference>
<dbReference type="SUPFAM" id="SSF56112">
    <property type="entry name" value="Protein kinase-like (PK-like)"/>
    <property type="match status" value="1"/>
</dbReference>
<name>A0ABQ2SA60_9DEIO</name>
<protein>
    <recommendedName>
        <fullName evidence="1">Aminoglycoside phosphotransferase domain-containing protein</fullName>
    </recommendedName>
</protein>
<dbReference type="EMBL" id="BMQN01000032">
    <property type="protein sequence ID" value="GGS10992.1"/>
    <property type="molecule type" value="Genomic_DNA"/>
</dbReference>
<evidence type="ECO:0000313" key="2">
    <source>
        <dbReference type="EMBL" id="GGS10992.1"/>
    </source>
</evidence>
<dbReference type="Proteomes" id="UP000644548">
    <property type="component" value="Unassembled WGS sequence"/>
</dbReference>
<dbReference type="Gene3D" id="3.90.1200.10">
    <property type="match status" value="1"/>
</dbReference>
<keyword evidence="3" id="KW-1185">Reference proteome</keyword>
<evidence type="ECO:0000259" key="1">
    <source>
        <dbReference type="Pfam" id="PF01636"/>
    </source>
</evidence>
<dbReference type="InterPro" id="IPR002575">
    <property type="entry name" value="Aminoglycoside_PTrfase"/>
</dbReference>
<organism evidence="2 3">
    <name type="scientific">Deinococcus sedimenti</name>
    <dbReference type="NCBI Taxonomy" id="1867090"/>
    <lineage>
        <taxon>Bacteria</taxon>
        <taxon>Thermotogati</taxon>
        <taxon>Deinococcota</taxon>
        <taxon>Deinococci</taxon>
        <taxon>Deinococcales</taxon>
        <taxon>Deinococcaceae</taxon>
        <taxon>Deinococcus</taxon>
    </lineage>
</organism>
<reference evidence="3" key="1">
    <citation type="journal article" date="2019" name="Int. J. Syst. Evol. Microbiol.">
        <title>The Global Catalogue of Microorganisms (GCM) 10K type strain sequencing project: providing services to taxonomists for standard genome sequencing and annotation.</title>
        <authorList>
            <consortium name="The Broad Institute Genomics Platform"/>
            <consortium name="The Broad Institute Genome Sequencing Center for Infectious Disease"/>
            <person name="Wu L."/>
            <person name="Ma J."/>
        </authorList>
    </citation>
    <scope>NUCLEOTIDE SEQUENCE [LARGE SCALE GENOMIC DNA]</scope>
    <source>
        <strain evidence="3">JCM 31405</strain>
    </source>
</reference>
<feature type="domain" description="Aminoglycoside phosphotransferase" evidence="1">
    <location>
        <begin position="206"/>
        <end position="362"/>
    </location>
</feature>
<sequence>MTDSVRRETTLHLLLTRPGGAEVACRTLTVDHPVYFGEHVLEAARAAGVEGWLGRRLDFARHGTGEDGVTRATCTWQLFAPDLPDAAPVPDELRELADAALTPTRTPWFQADWHAGALAWLDGELAAQDRPRTGDPVVLKHWQISVLWRVPTSQGDVYFKAVPDFFTREVTVTCALSGVPGAAPPVLAADTRRGFLLLDGCGAAGGDPVAVLRQLARVQRAALPLLPQLNLRDRGPAYLLAQLDALLSDASLHADEHGPHPDALTPEEAAALRAHRPRLEAALERLRASPIPLTLGHGDLHGGNVTTRGEQVTLLDWSDASLTHPFLDANPAYLFPEGTHTDPAVLDAARDAYLHEWTDLAPLDALRALHTDALLAGEIYRALGYADGIQNAVEDRREWRGAHLWHLRPLLRALTSG</sequence>
<gene>
    <name evidence="2" type="ORF">GCM10008960_41230</name>
</gene>